<comment type="caution">
    <text evidence="1">The sequence shown here is derived from an EMBL/GenBank/DDBJ whole genome shotgun (WGS) entry which is preliminary data.</text>
</comment>
<name>A0A6M7TRW6_9HYPH</name>
<sequence>MITVATMLWDANEHSRNFSRGYDETWVEKLYRGFDRNLSRPFRFVCFTDRYREFNEPILQQRFRTRGKPDYGFCIEPFILNVPLIVVGLDTVILGNIDHLADWCMTADKIALPNPYGKEACNGVVLCPAGKRAIFDDWRGENDMDWLRKQPHETIDAIWPGEVQSYKAHVRGKGLGAARIVYFHGMPKPPAVNEAWVREGWQ</sequence>
<proteinExistence type="predicted"/>
<evidence type="ECO:0000313" key="1">
    <source>
        <dbReference type="EMBL" id="RJT37907.1"/>
    </source>
</evidence>
<protein>
    <submittedName>
        <fullName evidence="1">Uncharacterized protein</fullName>
    </submittedName>
</protein>
<dbReference type="RefSeq" id="WP_064983123.1">
    <property type="nucleotide sequence ID" value="NZ_CP033507.1"/>
</dbReference>
<dbReference type="Proteomes" id="UP000275530">
    <property type="component" value="Unassembled WGS sequence"/>
</dbReference>
<evidence type="ECO:0000313" key="2">
    <source>
        <dbReference type="Proteomes" id="UP000275530"/>
    </source>
</evidence>
<dbReference type="AlphaFoldDB" id="A0A6M7TRW6"/>
<dbReference type="EMBL" id="QZXA01000001">
    <property type="protein sequence ID" value="RJT37907.1"/>
    <property type="molecule type" value="Genomic_DNA"/>
</dbReference>
<reference evidence="1 2" key="1">
    <citation type="submission" date="2018-09" db="EMBL/GenBank/DDBJ databases">
        <title>Mesorhizobium carmichaelinearum sp. nov. isolated from Carmichaelinea spp. root nodules in New Zealand.</title>
        <authorList>
            <person name="De Meyer S.E."/>
        </authorList>
    </citation>
    <scope>NUCLEOTIDE SEQUENCE [LARGE SCALE GENOMIC DNA]</scope>
    <source>
        <strain evidence="1 2">LMG 28313</strain>
    </source>
</reference>
<accession>A0A6M7TRW6</accession>
<organism evidence="1 2">
    <name type="scientific">Mesorhizobium jarvisii</name>
    <dbReference type="NCBI Taxonomy" id="1777867"/>
    <lineage>
        <taxon>Bacteria</taxon>
        <taxon>Pseudomonadati</taxon>
        <taxon>Pseudomonadota</taxon>
        <taxon>Alphaproteobacteria</taxon>
        <taxon>Hyphomicrobiales</taxon>
        <taxon>Phyllobacteriaceae</taxon>
        <taxon>Mesorhizobium</taxon>
    </lineage>
</organism>
<gene>
    <name evidence="1" type="ORF">D3242_01275</name>
</gene>
<keyword evidence="2" id="KW-1185">Reference proteome</keyword>